<sequence>MLHRAAAFASLTGQITLCLAQTEACAADLSSPEAENKTPELEPAQDVVQRFEAHQLAHASFALDPSRRIISPHEYQAATQLLIPTLS</sequence>
<evidence type="ECO:0000313" key="2">
    <source>
        <dbReference type="Proteomes" id="UP000831796"/>
    </source>
</evidence>
<gene>
    <name evidence="1" type="ORF">MUN79_22305</name>
</gene>
<dbReference type="Proteomes" id="UP000831796">
    <property type="component" value="Chromosome"/>
</dbReference>
<keyword evidence="2" id="KW-1185">Reference proteome</keyword>
<organism evidence="1 2">
    <name type="scientific">Hymenobacter cellulosilyticus</name>
    <dbReference type="NCBI Taxonomy" id="2932248"/>
    <lineage>
        <taxon>Bacteria</taxon>
        <taxon>Pseudomonadati</taxon>
        <taxon>Bacteroidota</taxon>
        <taxon>Cytophagia</taxon>
        <taxon>Cytophagales</taxon>
        <taxon>Hymenobacteraceae</taxon>
        <taxon>Hymenobacter</taxon>
    </lineage>
</organism>
<dbReference type="AlphaFoldDB" id="A0A8T9Q1H3"/>
<dbReference type="RefSeq" id="WP_244674742.1">
    <property type="nucleotide sequence ID" value="NZ_CP095046.1"/>
</dbReference>
<proteinExistence type="predicted"/>
<evidence type="ECO:0000313" key="1">
    <source>
        <dbReference type="EMBL" id="UOQ71334.1"/>
    </source>
</evidence>
<dbReference type="EMBL" id="CP095046">
    <property type="protein sequence ID" value="UOQ71334.1"/>
    <property type="molecule type" value="Genomic_DNA"/>
</dbReference>
<reference evidence="1" key="1">
    <citation type="submission" date="2022-04" db="EMBL/GenBank/DDBJ databases">
        <title>Hymenobacter sp. isolated from the air.</title>
        <authorList>
            <person name="Won M."/>
            <person name="Lee C.-M."/>
            <person name="Woen H.-Y."/>
            <person name="Kwon S.-W."/>
        </authorList>
    </citation>
    <scope>NUCLEOTIDE SEQUENCE</scope>
    <source>
        <strain evidence="1">5116S-3</strain>
    </source>
</reference>
<protein>
    <submittedName>
        <fullName evidence="1">Uncharacterized protein</fullName>
    </submittedName>
</protein>
<name>A0A8T9Q1H3_9BACT</name>
<dbReference type="KEGG" id="hcu:MUN79_22305"/>
<accession>A0A8T9Q1H3</accession>